<dbReference type="EMBL" id="BKCP01006515">
    <property type="protein sequence ID" value="GER43115.1"/>
    <property type="molecule type" value="Genomic_DNA"/>
</dbReference>
<organism evidence="2 3">
    <name type="scientific">Striga asiatica</name>
    <name type="common">Asiatic witchweed</name>
    <name type="synonym">Buchnera asiatica</name>
    <dbReference type="NCBI Taxonomy" id="4170"/>
    <lineage>
        <taxon>Eukaryota</taxon>
        <taxon>Viridiplantae</taxon>
        <taxon>Streptophyta</taxon>
        <taxon>Embryophyta</taxon>
        <taxon>Tracheophyta</taxon>
        <taxon>Spermatophyta</taxon>
        <taxon>Magnoliopsida</taxon>
        <taxon>eudicotyledons</taxon>
        <taxon>Gunneridae</taxon>
        <taxon>Pentapetalae</taxon>
        <taxon>asterids</taxon>
        <taxon>lamiids</taxon>
        <taxon>Lamiales</taxon>
        <taxon>Orobanchaceae</taxon>
        <taxon>Buchnereae</taxon>
        <taxon>Striga</taxon>
    </lineage>
</organism>
<feature type="compositionally biased region" description="Polar residues" evidence="1">
    <location>
        <begin position="93"/>
        <end position="102"/>
    </location>
</feature>
<keyword evidence="3" id="KW-1185">Reference proteome</keyword>
<feature type="compositionally biased region" description="Low complexity" evidence="1">
    <location>
        <begin position="62"/>
        <end position="73"/>
    </location>
</feature>
<sequence length="170" mass="18918">MHSMVNIGDPLLRASSQSGIGTDSGKLSRRFNNSSSNALFPSSGALEFRPILIKKFHCHAQTQQNQLPPQAQLYSHQEAPPFSRYNPPKHATPLTNPPTNRSFDCPPRTPRRSRWAPPRSRWTKLPELSPAIGLKAALIPSYPARCQSHHNRNLCTEPNRARAGDPKGLD</sequence>
<dbReference type="Proteomes" id="UP000325081">
    <property type="component" value="Unassembled WGS sequence"/>
</dbReference>
<comment type="caution">
    <text evidence="2">The sequence shown here is derived from an EMBL/GenBank/DDBJ whole genome shotgun (WGS) entry which is preliminary data.</text>
</comment>
<feature type="region of interest" description="Disordered" evidence="1">
    <location>
        <begin position="62"/>
        <end position="121"/>
    </location>
</feature>
<protein>
    <submittedName>
        <fullName evidence="2">Tetratricopeptide repeat protein</fullName>
    </submittedName>
</protein>
<evidence type="ECO:0000256" key="1">
    <source>
        <dbReference type="SAM" id="MobiDB-lite"/>
    </source>
</evidence>
<feature type="region of interest" description="Disordered" evidence="1">
    <location>
        <begin position="148"/>
        <end position="170"/>
    </location>
</feature>
<reference evidence="3" key="1">
    <citation type="journal article" date="2019" name="Curr. Biol.">
        <title>Genome Sequence of Striga asiatica Provides Insight into the Evolution of Plant Parasitism.</title>
        <authorList>
            <person name="Yoshida S."/>
            <person name="Kim S."/>
            <person name="Wafula E.K."/>
            <person name="Tanskanen J."/>
            <person name="Kim Y.M."/>
            <person name="Honaas L."/>
            <person name="Yang Z."/>
            <person name="Spallek T."/>
            <person name="Conn C.E."/>
            <person name="Ichihashi Y."/>
            <person name="Cheong K."/>
            <person name="Cui S."/>
            <person name="Der J.P."/>
            <person name="Gundlach H."/>
            <person name="Jiao Y."/>
            <person name="Hori C."/>
            <person name="Ishida J.K."/>
            <person name="Kasahara H."/>
            <person name="Kiba T."/>
            <person name="Kim M.S."/>
            <person name="Koo N."/>
            <person name="Laohavisit A."/>
            <person name="Lee Y.H."/>
            <person name="Lumba S."/>
            <person name="McCourt P."/>
            <person name="Mortimer J.C."/>
            <person name="Mutuku J.M."/>
            <person name="Nomura T."/>
            <person name="Sasaki-Sekimoto Y."/>
            <person name="Seto Y."/>
            <person name="Wang Y."/>
            <person name="Wakatake T."/>
            <person name="Sakakibara H."/>
            <person name="Demura T."/>
            <person name="Yamaguchi S."/>
            <person name="Yoneyama K."/>
            <person name="Manabe R.I."/>
            <person name="Nelson D.C."/>
            <person name="Schulman A.H."/>
            <person name="Timko M.P."/>
            <person name="dePamphilis C.W."/>
            <person name="Choi D."/>
            <person name="Shirasu K."/>
        </authorList>
    </citation>
    <scope>NUCLEOTIDE SEQUENCE [LARGE SCALE GENOMIC DNA]</scope>
    <source>
        <strain evidence="3">cv. UVA1</strain>
    </source>
</reference>
<proteinExistence type="predicted"/>
<name>A0A5A7QCS7_STRAF</name>
<gene>
    <name evidence="2" type="ORF">STAS_19947</name>
</gene>
<evidence type="ECO:0000313" key="2">
    <source>
        <dbReference type="EMBL" id="GER43115.1"/>
    </source>
</evidence>
<feature type="region of interest" description="Disordered" evidence="1">
    <location>
        <begin position="1"/>
        <end position="28"/>
    </location>
</feature>
<evidence type="ECO:0000313" key="3">
    <source>
        <dbReference type="Proteomes" id="UP000325081"/>
    </source>
</evidence>
<feature type="compositionally biased region" description="Basic and acidic residues" evidence="1">
    <location>
        <begin position="159"/>
        <end position="170"/>
    </location>
</feature>
<dbReference type="AlphaFoldDB" id="A0A5A7QCS7"/>
<accession>A0A5A7QCS7</accession>